<evidence type="ECO:0000256" key="2">
    <source>
        <dbReference type="ARBA" id="ARBA00007447"/>
    </source>
</evidence>
<dbReference type="EMBL" id="MU853600">
    <property type="protein sequence ID" value="KAK4142238.1"/>
    <property type="molecule type" value="Genomic_DNA"/>
</dbReference>
<dbReference type="PROSITE" id="PS00141">
    <property type="entry name" value="ASP_PROTEASE"/>
    <property type="match status" value="2"/>
</dbReference>
<dbReference type="PANTHER" id="PTHR47966:SF23">
    <property type="entry name" value="ASPARTIC ENDOPEPTIDASE, PUTATIVE (AFU_ORTHOLOGUE AFUA_2G15950)-RELATED"/>
    <property type="match status" value="1"/>
</dbReference>
<evidence type="ECO:0000256" key="10">
    <source>
        <dbReference type="RuleBase" id="RU000454"/>
    </source>
</evidence>
<comment type="subcellular location">
    <subcellularLocation>
        <location evidence="1">Secreted</location>
    </subcellularLocation>
</comment>
<dbReference type="PROSITE" id="PS51767">
    <property type="entry name" value="PEPTIDASE_A1"/>
    <property type="match status" value="1"/>
</dbReference>
<dbReference type="AlphaFoldDB" id="A0AAN6ZLF9"/>
<evidence type="ECO:0000256" key="3">
    <source>
        <dbReference type="ARBA" id="ARBA00022525"/>
    </source>
</evidence>
<protein>
    <submittedName>
        <fullName evidence="13">Aspartic peptidase domain-containing protein</fullName>
    </submittedName>
</protein>
<feature type="domain" description="Peptidase A1" evidence="12">
    <location>
        <begin position="113"/>
        <end position="406"/>
    </location>
</feature>
<evidence type="ECO:0000256" key="1">
    <source>
        <dbReference type="ARBA" id="ARBA00004613"/>
    </source>
</evidence>
<feature type="chain" id="PRO_5043027452" evidence="11">
    <location>
        <begin position="21"/>
        <end position="409"/>
    </location>
</feature>
<name>A0AAN6ZLF9_9PEZI</name>
<evidence type="ECO:0000256" key="11">
    <source>
        <dbReference type="SAM" id="SignalP"/>
    </source>
</evidence>
<evidence type="ECO:0000313" key="14">
    <source>
        <dbReference type="Proteomes" id="UP001302676"/>
    </source>
</evidence>
<evidence type="ECO:0000259" key="12">
    <source>
        <dbReference type="PROSITE" id="PS51767"/>
    </source>
</evidence>
<dbReference type="InterPro" id="IPR001461">
    <property type="entry name" value="Aspartic_peptidase_A1"/>
</dbReference>
<comment type="caution">
    <text evidence="13">The sequence shown here is derived from an EMBL/GenBank/DDBJ whole genome shotgun (WGS) entry which is preliminary data.</text>
</comment>
<dbReference type="CDD" id="cd06097">
    <property type="entry name" value="Aspergillopepsin_like"/>
    <property type="match status" value="1"/>
</dbReference>
<dbReference type="InterPro" id="IPR001969">
    <property type="entry name" value="Aspartic_peptidase_AS"/>
</dbReference>
<proteinExistence type="inferred from homology"/>
<evidence type="ECO:0000256" key="4">
    <source>
        <dbReference type="ARBA" id="ARBA00022670"/>
    </source>
</evidence>
<dbReference type="GO" id="GO:0005576">
    <property type="term" value="C:extracellular region"/>
    <property type="evidence" value="ECO:0007669"/>
    <property type="project" value="UniProtKB-SubCell"/>
</dbReference>
<dbReference type="GO" id="GO:0004190">
    <property type="term" value="F:aspartic-type endopeptidase activity"/>
    <property type="evidence" value="ECO:0007669"/>
    <property type="project" value="UniProtKB-KW"/>
</dbReference>
<keyword evidence="9" id="KW-0325">Glycoprotein</keyword>
<dbReference type="Proteomes" id="UP001302676">
    <property type="component" value="Unassembled WGS sequence"/>
</dbReference>
<dbReference type="InterPro" id="IPR033121">
    <property type="entry name" value="PEPTIDASE_A1"/>
</dbReference>
<organism evidence="13 14">
    <name type="scientific">Dichotomopilus funicola</name>
    <dbReference type="NCBI Taxonomy" id="1934379"/>
    <lineage>
        <taxon>Eukaryota</taxon>
        <taxon>Fungi</taxon>
        <taxon>Dikarya</taxon>
        <taxon>Ascomycota</taxon>
        <taxon>Pezizomycotina</taxon>
        <taxon>Sordariomycetes</taxon>
        <taxon>Sordariomycetidae</taxon>
        <taxon>Sordariales</taxon>
        <taxon>Chaetomiaceae</taxon>
        <taxon>Dichotomopilus</taxon>
    </lineage>
</organism>
<keyword evidence="5 11" id="KW-0732">Signal</keyword>
<dbReference type="InterPro" id="IPR034163">
    <property type="entry name" value="Aspergillopepsin-like_cat_dom"/>
</dbReference>
<keyword evidence="7 10" id="KW-0378">Hydrolase</keyword>
<sequence>MSSCSWLILLLLLFAHPLPAAPSQKRAFRVLRVGNPGFRRHDGPTELFMTYRKYRMPIPEDLLNMTKSGTGTGTGTGTGSGSLDGNGLRGPWRTSADAIGLVPATLTADGVEYVSPIRIGGQTVNVALDSGSADLWVFGAGLPPPAKVGHRTYDPLLSRTFKPMPGANFSIKYGDGTSASGDVGVDVVDVGGAAAINQAVQIATTVSSGFAKDTNVDGLLGLAFSQLSTVKPVKQRTFFENVMPTLLEPLFTADLRKGAPGAYEFGRIDDSRGFWQVPSRKFAVGGSRWTRGPAAQAIVDTGTTLLLLSQHIVDGYYRHVPGAQRTAGVGGVTFPCNTTLPDLHLDVGSVYTATVRGADINFGRFQDDRCFGGIQRTTTQFQVWGDIFFRSQFVVFHGGNHELGMAPHF</sequence>
<dbReference type="FunFam" id="2.40.70.10:FF:000026">
    <property type="entry name" value="Endothiapepsin"/>
    <property type="match status" value="1"/>
</dbReference>
<evidence type="ECO:0000256" key="7">
    <source>
        <dbReference type="ARBA" id="ARBA00022801"/>
    </source>
</evidence>
<keyword evidence="8" id="KW-0865">Zymogen</keyword>
<dbReference type="InterPro" id="IPR021109">
    <property type="entry name" value="Peptidase_aspartic_dom_sf"/>
</dbReference>
<keyword evidence="3" id="KW-0964">Secreted</keyword>
<evidence type="ECO:0000256" key="9">
    <source>
        <dbReference type="ARBA" id="ARBA00023180"/>
    </source>
</evidence>
<dbReference type="RefSeq" id="XP_062635609.1">
    <property type="nucleotide sequence ID" value="XM_062784253.1"/>
</dbReference>
<keyword evidence="6 10" id="KW-0064">Aspartyl protease</keyword>
<evidence type="ECO:0000256" key="6">
    <source>
        <dbReference type="ARBA" id="ARBA00022750"/>
    </source>
</evidence>
<evidence type="ECO:0000256" key="5">
    <source>
        <dbReference type="ARBA" id="ARBA00022729"/>
    </source>
</evidence>
<dbReference type="PRINTS" id="PR00792">
    <property type="entry name" value="PEPSIN"/>
</dbReference>
<accession>A0AAN6ZLF9</accession>
<feature type="signal peptide" evidence="11">
    <location>
        <begin position="1"/>
        <end position="20"/>
    </location>
</feature>
<dbReference type="Pfam" id="PF00026">
    <property type="entry name" value="Asp"/>
    <property type="match status" value="1"/>
</dbReference>
<keyword evidence="4 10" id="KW-0645">Protease</keyword>
<dbReference type="Gene3D" id="2.40.70.10">
    <property type="entry name" value="Acid Proteases"/>
    <property type="match status" value="2"/>
</dbReference>
<gene>
    <name evidence="13" type="ORF">C8A04DRAFT_38480</name>
</gene>
<reference evidence="13" key="2">
    <citation type="submission" date="2023-05" db="EMBL/GenBank/DDBJ databases">
        <authorList>
            <consortium name="Lawrence Berkeley National Laboratory"/>
            <person name="Steindorff A."/>
            <person name="Hensen N."/>
            <person name="Bonometti L."/>
            <person name="Westerberg I."/>
            <person name="Brannstrom I.O."/>
            <person name="Guillou S."/>
            <person name="Cros-Aarteil S."/>
            <person name="Calhoun S."/>
            <person name="Haridas S."/>
            <person name="Kuo A."/>
            <person name="Mondo S."/>
            <person name="Pangilinan J."/>
            <person name="Riley R."/>
            <person name="Labutti K."/>
            <person name="Andreopoulos B."/>
            <person name="Lipzen A."/>
            <person name="Chen C."/>
            <person name="Yanf M."/>
            <person name="Daum C."/>
            <person name="Ng V."/>
            <person name="Clum A."/>
            <person name="Ohm R."/>
            <person name="Martin F."/>
            <person name="Silar P."/>
            <person name="Natvig D."/>
            <person name="Lalanne C."/>
            <person name="Gautier V."/>
            <person name="Ament-Velasquez S.L."/>
            <person name="Kruys A."/>
            <person name="Hutchinson M.I."/>
            <person name="Powell A.J."/>
            <person name="Barry K."/>
            <person name="Miller A.N."/>
            <person name="Grigoriev I.V."/>
            <person name="Debuchy R."/>
            <person name="Gladieux P."/>
            <person name="Thoren M.H."/>
            <person name="Johannesson H."/>
        </authorList>
    </citation>
    <scope>NUCLEOTIDE SEQUENCE</scope>
    <source>
        <strain evidence="13">CBS 141.50</strain>
    </source>
</reference>
<reference evidence="13" key="1">
    <citation type="journal article" date="2023" name="Mol. Phylogenet. Evol.">
        <title>Genome-scale phylogeny and comparative genomics of the fungal order Sordariales.</title>
        <authorList>
            <person name="Hensen N."/>
            <person name="Bonometti L."/>
            <person name="Westerberg I."/>
            <person name="Brannstrom I.O."/>
            <person name="Guillou S."/>
            <person name="Cros-Aarteil S."/>
            <person name="Calhoun S."/>
            <person name="Haridas S."/>
            <person name="Kuo A."/>
            <person name="Mondo S."/>
            <person name="Pangilinan J."/>
            <person name="Riley R."/>
            <person name="LaButti K."/>
            <person name="Andreopoulos B."/>
            <person name="Lipzen A."/>
            <person name="Chen C."/>
            <person name="Yan M."/>
            <person name="Daum C."/>
            <person name="Ng V."/>
            <person name="Clum A."/>
            <person name="Steindorff A."/>
            <person name="Ohm R.A."/>
            <person name="Martin F."/>
            <person name="Silar P."/>
            <person name="Natvig D.O."/>
            <person name="Lalanne C."/>
            <person name="Gautier V."/>
            <person name="Ament-Velasquez S.L."/>
            <person name="Kruys A."/>
            <person name="Hutchinson M.I."/>
            <person name="Powell A.J."/>
            <person name="Barry K."/>
            <person name="Miller A.N."/>
            <person name="Grigoriev I.V."/>
            <person name="Debuchy R."/>
            <person name="Gladieux P."/>
            <person name="Hiltunen Thoren M."/>
            <person name="Johannesson H."/>
        </authorList>
    </citation>
    <scope>NUCLEOTIDE SEQUENCE</scope>
    <source>
        <strain evidence="13">CBS 141.50</strain>
    </source>
</reference>
<keyword evidence="14" id="KW-1185">Reference proteome</keyword>
<dbReference type="GO" id="GO:0006508">
    <property type="term" value="P:proteolysis"/>
    <property type="evidence" value="ECO:0007669"/>
    <property type="project" value="UniProtKB-KW"/>
</dbReference>
<comment type="similarity">
    <text evidence="2 10">Belongs to the peptidase A1 family.</text>
</comment>
<dbReference type="SUPFAM" id="SSF50630">
    <property type="entry name" value="Acid proteases"/>
    <property type="match status" value="1"/>
</dbReference>
<evidence type="ECO:0000313" key="13">
    <source>
        <dbReference type="EMBL" id="KAK4142238.1"/>
    </source>
</evidence>
<dbReference type="GeneID" id="87820866"/>
<evidence type="ECO:0000256" key="8">
    <source>
        <dbReference type="ARBA" id="ARBA00023145"/>
    </source>
</evidence>
<dbReference type="PANTHER" id="PTHR47966">
    <property type="entry name" value="BETA-SITE APP-CLEAVING ENZYME, ISOFORM A-RELATED"/>
    <property type="match status" value="1"/>
</dbReference>